<proteinExistence type="predicted"/>
<organism evidence="1 2">
    <name type="scientific">Steinernema carpocapsae</name>
    <name type="common">Entomopathogenic nematode</name>
    <dbReference type="NCBI Taxonomy" id="34508"/>
    <lineage>
        <taxon>Eukaryota</taxon>
        <taxon>Metazoa</taxon>
        <taxon>Ecdysozoa</taxon>
        <taxon>Nematoda</taxon>
        <taxon>Chromadorea</taxon>
        <taxon>Rhabditida</taxon>
        <taxon>Tylenchina</taxon>
        <taxon>Panagrolaimomorpha</taxon>
        <taxon>Strongyloidoidea</taxon>
        <taxon>Steinernematidae</taxon>
        <taxon>Steinernema</taxon>
    </lineage>
</organism>
<evidence type="ECO:0000313" key="1">
    <source>
        <dbReference type="EMBL" id="TKR73226.1"/>
    </source>
</evidence>
<sequence length="67" mass="7784">MPHYSYLRQLSVTGKPTYRRIQLYRTLSKAAANTGSAKDKKPQDHPREDEVELIYPQKYSVIGFGRK</sequence>
<dbReference type="AlphaFoldDB" id="A0A4U5MTW9"/>
<accession>A0A4U5MTW9</accession>
<gene>
    <name evidence="1" type="ORF">L596_020561</name>
</gene>
<reference evidence="1 2" key="1">
    <citation type="journal article" date="2015" name="Genome Biol.">
        <title>Comparative genomics of Steinernema reveals deeply conserved gene regulatory networks.</title>
        <authorList>
            <person name="Dillman A.R."/>
            <person name="Macchietto M."/>
            <person name="Porter C.F."/>
            <person name="Rogers A."/>
            <person name="Williams B."/>
            <person name="Antoshechkin I."/>
            <person name="Lee M.M."/>
            <person name="Goodwin Z."/>
            <person name="Lu X."/>
            <person name="Lewis E.E."/>
            <person name="Goodrich-Blair H."/>
            <person name="Stock S.P."/>
            <person name="Adams B.J."/>
            <person name="Sternberg P.W."/>
            <person name="Mortazavi A."/>
        </authorList>
    </citation>
    <scope>NUCLEOTIDE SEQUENCE [LARGE SCALE GENOMIC DNA]</scope>
    <source>
        <strain evidence="1 2">ALL</strain>
    </source>
</reference>
<keyword evidence="2" id="KW-1185">Reference proteome</keyword>
<reference evidence="1 2" key="2">
    <citation type="journal article" date="2019" name="G3 (Bethesda)">
        <title>Hybrid Assembly of the Genome of the Entomopathogenic Nematode Steinernema carpocapsae Identifies the X-Chromosome.</title>
        <authorList>
            <person name="Serra L."/>
            <person name="Macchietto M."/>
            <person name="Macias-Munoz A."/>
            <person name="McGill C.J."/>
            <person name="Rodriguez I.M."/>
            <person name="Rodriguez B."/>
            <person name="Murad R."/>
            <person name="Mortazavi A."/>
        </authorList>
    </citation>
    <scope>NUCLEOTIDE SEQUENCE [LARGE SCALE GENOMIC DNA]</scope>
    <source>
        <strain evidence="1 2">ALL</strain>
    </source>
</reference>
<name>A0A4U5MTW9_STECR</name>
<dbReference type="EMBL" id="AZBU02000006">
    <property type="protein sequence ID" value="TKR73226.1"/>
    <property type="molecule type" value="Genomic_DNA"/>
</dbReference>
<dbReference type="Proteomes" id="UP000298663">
    <property type="component" value="Unassembled WGS sequence"/>
</dbReference>
<evidence type="ECO:0000313" key="2">
    <source>
        <dbReference type="Proteomes" id="UP000298663"/>
    </source>
</evidence>
<protein>
    <submittedName>
        <fullName evidence="1">Uncharacterized protein</fullName>
    </submittedName>
</protein>
<comment type="caution">
    <text evidence="1">The sequence shown here is derived from an EMBL/GenBank/DDBJ whole genome shotgun (WGS) entry which is preliminary data.</text>
</comment>